<feature type="transmembrane region" description="Helical" evidence="6">
    <location>
        <begin position="52"/>
        <end position="75"/>
    </location>
</feature>
<dbReference type="PANTHER" id="PTHR30250:SF26">
    <property type="entry name" value="PSMA PROTEIN"/>
    <property type="match status" value="1"/>
</dbReference>
<evidence type="ECO:0000256" key="6">
    <source>
        <dbReference type="SAM" id="Phobius"/>
    </source>
</evidence>
<keyword evidence="2" id="KW-1003">Cell membrane</keyword>
<evidence type="ECO:0000313" key="7">
    <source>
        <dbReference type="EMBL" id="QAA34729.1"/>
    </source>
</evidence>
<feature type="transmembrane region" description="Helical" evidence="6">
    <location>
        <begin position="469"/>
        <end position="490"/>
    </location>
</feature>
<comment type="subcellular location">
    <subcellularLocation>
        <location evidence="1">Cell membrane</location>
        <topology evidence="1">Multi-pass membrane protein</topology>
    </subcellularLocation>
</comment>
<feature type="transmembrane region" description="Helical" evidence="6">
    <location>
        <begin position="309"/>
        <end position="329"/>
    </location>
</feature>
<evidence type="ECO:0000256" key="3">
    <source>
        <dbReference type="ARBA" id="ARBA00022692"/>
    </source>
</evidence>
<keyword evidence="5 6" id="KW-0472">Membrane</keyword>
<reference evidence="7 8" key="1">
    <citation type="submission" date="2018-01" db="EMBL/GenBank/DDBJ databases">
        <title>Genome Sequencing and Assembly of Anaerobacter polyendosporus strain CT4.</title>
        <authorList>
            <person name="Tachaapaikoon C."/>
            <person name="Sutheeworapong S."/>
            <person name="Jenjaroenpun P."/>
            <person name="Wongsurawat T."/>
            <person name="Nookeaw I."/>
            <person name="Cheawchanlertfa P."/>
            <person name="Kosugi A."/>
            <person name="Cheevadhanarak S."/>
            <person name="Ratanakhanokchai K."/>
        </authorList>
    </citation>
    <scope>NUCLEOTIDE SEQUENCE [LARGE SCALE GENOMIC DNA]</scope>
    <source>
        <strain evidence="7 8">CT4</strain>
    </source>
</reference>
<evidence type="ECO:0000256" key="5">
    <source>
        <dbReference type="ARBA" id="ARBA00023136"/>
    </source>
</evidence>
<dbReference type="InterPro" id="IPR050833">
    <property type="entry name" value="Poly_Biosynth_Transport"/>
</dbReference>
<dbReference type="PANTHER" id="PTHR30250">
    <property type="entry name" value="PST FAMILY PREDICTED COLANIC ACID TRANSPORTER"/>
    <property type="match status" value="1"/>
</dbReference>
<proteinExistence type="predicted"/>
<keyword evidence="8" id="KW-1185">Reference proteome</keyword>
<dbReference type="OrthoDB" id="8609648at2"/>
<feature type="transmembrane region" description="Helical" evidence="6">
    <location>
        <begin position="186"/>
        <end position="212"/>
    </location>
</feature>
<accession>A0A3R5R1Q8</accession>
<organism evidence="7 8">
    <name type="scientific">Clostridium manihotivorum</name>
    <dbReference type="NCBI Taxonomy" id="2320868"/>
    <lineage>
        <taxon>Bacteria</taxon>
        <taxon>Bacillati</taxon>
        <taxon>Bacillota</taxon>
        <taxon>Clostridia</taxon>
        <taxon>Eubacteriales</taxon>
        <taxon>Clostridiaceae</taxon>
        <taxon>Clostridium</taxon>
    </lineage>
</organism>
<feature type="transmembrane region" description="Helical" evidence="6">
    <location>
        <begin position="127"/>
        <end position="147"/>
    </location>
</feature>
<dbReference type="GO" id="GO:0005886">
    <property type="term" value="C:plasma membrane"/>
    <property type="evidence" value="ECO:0007669"/>
    <property type="project" value="UniProtKB-SubCell"/>
</dbReference>
<feature type="transmembrane region" description="Helical" evidence="6">
    <location>
        <begin position="159"/>
        <end position="180"/>
    </location>
</feature>
<name>A0A3R5R1Q8_9CLOT</name>
<keyword evidence="3 6" id="KW-0812">Transmembrane</keyword>
<evidence type="ECO:0000256" key="1">
    <source>
        <dbReference type="ARBA" id="ARBA00004651"/>
    </source>
</evidence>
<sequence>MLGDKMSNKRVIFLNSGVGIVSQIVSMIFQFVARMVFIKSIGIGLLGINSTFSSVLAAFSLAELGFQTAIVYSLYSPLNSNDKSEINKIVNVFKFVYRAIGIFFIVASIAFLPFIPKILTNVDINKYIYIFFLLQSSASVCSYFLAYKRTLLYADQKNYISQIIDLIANVVFNILQIISLAVFKNYLIYLVLKLLQVFISNMIVNIACIRIYPYLHSEKIDKSILQGIWSNVKNVFVGKVAGYIYTSTDNLVISTVVSTVSVGYLVNYTTITYNLKAITNSILNPIAPIIGNHLTSENSKNDKEHIFSVYTHVRFIIAIMLIVPTTVLIDDFVSMWVGRIYIMPKIIVILLVADLFIHLVHSACCDYINGMGLFKHDRNIAIVGAAVNIIVSIILAKLIGIEGVLIGTVVSQIIFWIGRSIIVYKACFNLELKRFNRYWIKNIVYIVATAFMILASKFIYSLINIKQPVFKFILGGIITECIVGVVYVCIFRSFNESREVIAIIKKNIIRKKLKVAA</sequence>
<dbReference type="KEGG" id="cmah:C1I91_25555"/>
<feature type="transmembrane region" description="Helical" evidence="6">
    <location>
        <begin position="12"/>
        <end position="32"/>
    </location>
</feature>
<feature type="transmembrane region" description="Helical" evidence="6">
    <location>
        <begin position="443"/>
        <end position="463"/>
    </location>
</feature>
<protein>
    <submittedName>
        <fullName evidence="7">Uncharacterized protein</fullName>
    </submittedName>
</protein>
<evidence type="ECO:0000256" key="4">
    <source>
        <dbReference type="ARBA" id="ARBA00022989"/>
    </source>
</evidence>
<feature type="transmembrane region" description="Helical" evidence="6">
    <location>
        <begin position="95"/>
        <end position="115"/>
    </location>
</feature>
<feature type="transmembrane region" description="Helical" evidence="6">
    <location>
        <begin position="405"/>
        <end position="422"/>
    </location>
</feature>
<evidence type="ECO:0000313" key="8">
    <source>
        <dbReference type="Proteomes" id="UP000286268"/>
    </source>
</evidence>
<gene>
    <name evidence="7" type="ORF">C1I91_25555</name>
</gene>
<evidence type="ECO:0000256" key="2">
    <source>
        <dbReference type="ARBA" id="ARBA00022475"/>
    </source>
</evidence>
<feature type="transmembrane region" description="Helical" evidence="6">
    <location>
        <begin position="341"/>
        <end position="360"/>
    </location>
</feature>
<dbReference type="EMBL" id="CP025746">
    <property type="protein sequence ID" value="QAA34729.1"/>
    <property type="molecule type" value="Genomic_DNA"/>
</dbReference>
<dbReference type="Proteomes" id="UP000286268">
    <property type="component" value="Chromosome"/>
</dbReference>
<keyword evidence="4 6" id="KW-1133">Transmembrane helix</keyword>
<feature type="transmembrane region" description="Helical" evidence="6">
    <location>
        <begin position="380"/>
        <end position="399"/>
    </location>
</feature>
<dbReference type="AlphaFoldDB" id="A0A3R5R1Q8"/>